<evidence type="ECO:0000313" key="2">
    <source>
        <dbReference type="EMBL" id="MBD0416540.1"/>
    </source>
</evidence>
<keyword evidence="1" id="KW-0732">Signal</keyword>
<comment type="caution">
    <text evidence="2">The sequence shown here is derived from an EMBL/GenBank/DDBJ whole genome shotgun (WGS) entry which is preliminary data.</text>
</comment>
<dbReference type="Proteomes" id="UP000643405">
    <property type="component" value="Unassembled WGS sequence"/>
</dbReference>
<feature type="chain" id="PRO_5035236646" evidence="1">
    <location>
        <begin position="27"/>
        <end position="195"/>
    </location>
</feature>
<evidence type="ECO:0000256" key="1">
    <source>
        <dbReference type="SAM" id="SignalP"/>
    </source>
</evidence>
<gene>
    <name evidence="2" type="ORF">ICI42_17945</name>
</gene>
<proteinExistence type="predicted"/>
<reference evidence="2" key="1">
    <citation type="submission" date="2020-09" db="EMBL/GenBank/DDBJ databases">
        <title>Genome seq and assembly of Tianweitania sp.</title>
        <authorList>
            <person name="Chhetri G."/>
        </authorList>
    </citation>
    <scope>NUCLEOTIDE SEQUENCE</scope>
    <source>
        <strain evidence="2">Rool2</strain>
    </source>
</reference>
<keyword evidence="3" id="KW-1185">Reference proteome</keyword>
<protein>
    <submittedName>
        <fullName evidence="2">Uncharacterized protein</fullName>
    </submittedName>
</protein>
<sequence>MISRVPSVSVILVSALLAGAAQNAEAQGISVRMLEICHGYGCAFHSKLNLTSADSARFATIMAKGSATPAAERAAVAKAVQHYETLALKMTGVRDDAKSRFAASKIRGQMDCIDESTNTRGLLLYLQKRGLLRHHTVAPNTSRGFLLDGRYPHWTAVLRENSGASWSVDSWVEPMGGRPEILPLQDWKNKRLSNG</sequence>
<name>A0A8J6Q501_9HYPH</name>
<dbReference type="AlphaFoldDB" id="A0A8J6Q501"/>
<organism evidence="2 3">
    <name type="scientific">Oryzicola mucosus</name>
    <dbReference type="NCBI Taxonomy" id="2767425"/>
    <lineage>
        <taxon>Bacteria</taxon>
        <taxon>Pseudomonadati</taxon>
        <taxon>Pseudomonadota</taxon>
        <taxon>Alphaproteobacteria</taxon>
        <taxon>Hyphomicrobiales</taxon>
        <taxon>Phyllobacteriaceae</taxon>
        <taxon>Oryzicola</taxon>
    </lineage>
</organism>
<evidence type="ECO:0000313" key="3">
    <source>
        <dbReference type="Proteomes" id="UP000643405"/>
    </source>
</evidence>
<feature type="signal peptide" evidence="1">
    <location>
        <begin position="1"/>
        <end position="26"/>
    </location>
</feature>
<dbReference type="EMBL" id="JACVVX010000006">
    <property type="protein sequence ID" value="MBD0416540.1"/>
    <property type="molecule type" value="Genomic_DNA"/>
</dbReference>
<accession>A0A8J6Q501</accession>